<dbReference type="Proteomes" id="UP001497382">
    <property type="component" value="Unassembled WGS sequence"/>
</dbReference>
<sequence>MDVFFVLSGFLNAYSFSKEFNKNKGKICLWNFYLKRFIRITFLYMIMSGFYTTLLNYTGSGPIWPDYVTNPICKETWWWYLLYINNFLSHQKMCMIWCWFLATDMQFFIV</sequence>
<keyword evidence="1" id="KW-0812">Transmembrane</keyword>
<gene>
    <name evidence="3" type="ORF">LARSCL_LOCUS9392</name>
</gene>
<feature type="transmembrane region" description="Helical" evidence="1">
    <location>
        <begin position="77"/>
        <end position="102"/>
    </location>
</feature>
<dbReference type="PANTHER" id="PTHR11161">
    <property type="entry name" value="O-ACYLTRANSFERASE"/>
    <property type="match status" value="1"/>
</dbReference>
<protein>
    <recommendedName>
        <fullName evidence="2">Acyltransferase 3 domain-containing protein</fullName>
    </recommendedName>
</protein>
<evidence type="ECO:0000313" key="4">
    <source>
        <dbReference type="Proteomes" id="UP001497382"/>
    </source>
</evidence>
<evidence type="ECO:0000259" key="2">
    <source>
        <dbReference type="Pfam" id="PF01757"/>
    </source>
</evidence>
<dbReference type="AlphaFoldDB" id="A0AAV2A547"/>
<keyword evidence="4" id="KW-1185">Reference proteome</keyword>
<dbReference type="InterPro" id="IPR052728">
    <property type="entry name" value="O2_lipid_transport_reg"/>
</dbReference>
<evidence type="ECO:0000313" key="3">
    <source>
        <dbReference type="EMBL" id="CAL1277758.1"/>
    </source>
</evidence>
<accession>A0AAV2A547</accession>
<reference evidence="3 4" key="1">
    <citation type="submission" date="2024-04" db="EMBL/GenBank/DDBJ databases">
        <authorList>
            <person name="Rising A."/>
            <person name="Reimegard J."/>
            <person name="Sonavane S."/>
            <person name="Akerstrom W."/>
            <person name="Nylinder S."/>
            <person name="Hedman E."/>
            <person name="Kallberg Y."/>
        </authorList>
    </citation>
    <scope>NUCLEOTIDE SEQUENCE [LARGE SCALE GENOMIC DNA]</scope>
</reference>
<feature type="domain" description="Acyltransferase 3" evidence="2">
    <location>
        <begin position="1"/>
        <end position="110"/>
    </location>
</feature>
<dbReference type="EMBL" id="CAXIEN010000104">
    <property type="protein sequence ID" value="CAL1277758.1"/>
    <property type="molecule type" value="Genomic_DNA"/>
</dbReference>
<dbReference type="InterPro" id="IPR002656">
    <property type="entry name" value="Acyl_transf_3_dom"/>
</dbReference>
<evidence type="ECO:0000256" key="1">
    <source>
        <dbReference type="SAM" id="Phobius"/>
    </source>
</evidence>
<feature type="non-terminal residue" evidence="3">
    <location>
        <position position="110"/>
    </location>
</feature>
<keyword evidence="1" id="KW-1133">Transmembrane helix</keyword>
<proteinExistence type="predicted"/>
<dbReference type="Pfam" id="PF01757">
    <property type="entry name" value="Acyl_transf_3"/>
    <property type="match status" value="1"/>
</dbReference>
<organism evidence="3 4">
    <name type="scientific">Larinioides sclopetarius</name>
    <dbReference type="NCBI Taxonomy" id="280406"/>
    <lineage>
        <taxon>Eukaryota</taxon>
        <taxon>Metazoa</taxon>
        <taxon>Ecdysozoa</taxon>
        <taxon>Arthropoda</taxon>
        <taxon>Chelicerata</taxon>
        <taxon>Arachnida</taxon>
        <taxon>Araneae</taxon>
        <taxon>Araneomorphae</taxon>
        <taxon>Entelegynae</taxon>
        <taxon>Araneoidea</taxon>
        <taxon>Araneidae</taxon>
        <taxon>Larinioides</taxon>
    </lineage>
</organism>
<keyword evidence="1" id="KW-0472">Membrane</keyword>
<dbReference type="PANTHER" id="PTHR11161:SF0">
    <property type="entry name" value="O-ACYLTRANSFERASE LIKE PROTEIN"/>
    <property type="match status" value="1"/>
</dbReference>
<comment type="caution">
    <text evidence="3">The sequence shown here is derived from an EMBL/GenBank/DDBJ whole genome shotgun (WGS) entry which is preliminary data.</text>
</comment>
<feature type="transmembrane region" description="Helical" evidence="1">
    <location>
        <begin position="37"/>
        <end position="57"/>
    </location>
</feature>
<dbReference type="GO" id="GO:0016747">
    <property type="term" value="F:acyltransferase activity, transferring groups other than amino-acyl groups"/>
    <property type="evidence" value="ECO:0007669"/>
    <property type="project" value="InterPro"/>
</dbReference>
<name>A0AAV2A547_9ARAC</name>